<feature type="compositionally biased region" description="Low complexity" evidence="1">
    <location>
        <begin position="148"/>
        <end position="159"/>
    </location>
</feature>
<name>A0A1G9FW26_9EURY</name>
<feature type="compositionally biased region" description="Basic and acidic residues" evidence="1">
    <location>
        <begin position="25"/>
        <end position="42"/>
    </location>
</feature>
<feature type="region of interest" description="Disordered" evidence="1">
    <location>
        <begin position="25"/>
        <end position="103"/>
    </location>
</feature>
<dbReference type="EMBL" id="FNFE01000008">
    <property type="protein sequence ID" value="SDK92552.1"/>
    <property type="molecule type" value="Genomic_DNA"/>
</dbReference>
<feature type="region of interest" description="Disordered" evidence="1">
    <location>
        <begin position="118"/>
        <end position="188"/>
    </location>
</feature>
<feature type="compositionally biased region" description="Polar residues" evidence="1">
    <location>
        <begin position="63"/>
        <end position="74"/>
    </location>
</feature>
<reference evidence="3" key="1">
    <citation type="submission" date="2016-10" db="EMBL/GenBank/DDBJ databases">
        <authorList>
            <person name="Varghese N."/>
            <person name="Submissions S."/>
        </authorList>
    </citation>
    <scope>NUCLEOTIDE SEQUENCE [LARGE SCALE GENOMIC DNA]</scope>
    <source>
        <strain evidence="3">B4,CECT 8067,JCM 17497</strain>
    </source>
</reference>
<sequence length="188" mass="21214">MVICSIAIRVVGWFLVSFRTRPAPDVRRCYPPHRGRDVETDRRRRRRTRQRVHSRTTRDRSASRVTGSAPSCSQDGDRTRARNEGSRRYQAGSPGQAPSEDERKVEALCTLLSLRFGTGQETERSTPAVDSRLTATAVRSRRCRRTSRGPSRSSAPRASCSRRRWGSSRSSSGVSLLPRRTSRAARSR</sequence>
<organism evidence="2 3">
    <name type="scientific">Natronorubrum texcoconense</name>
    <dbReference type="NCBI Taxonomy" id="1095776"/>
    <lineage>
        <taxon>Archaea</taxon>
        <taxon>Methanobacteriati</taxon>
        <taxon>Methanobacteriota</taxon>
        <taxon>Stenosarchaea group</taxon>
        <taxon>Halobacteria</taxon>
        <taxon>Halobacteriales</taxon>
        <taxon>Natrialbaceae</taxon>
        <taxon>Natronorubrum</taxon>
    </lineage>
</organism>
<protein>
    <submittedName>
        <fullName evidence="2">Uncharacterized protein</fullName>
    </submittedName>
</protein>
<dbReference type="AlphaFoldDB" id="A0A1G9FW26"/>
<gene>
    <name evidence="2" type="ORF">SAMN04515672_4311</name>
</gene>
<feature type="compositionally biased region" description="Basic residues" evidence="1">
    <location>
        <begin position="43"/>
        <end position="55"/>
    </location>
</feature>
<dbReference type="Proteomes" id="UP000198882">
    <property type="component" value="Unassembled WGS sequence"/>
</dbReference>
<keyword evidence="3" id="KW-1185">Reference proteome</keyword>
<evidence type="ECO:0000313" key="2">
    <source>
        <dbReference type="EMBL" id="SDK92552.1"/>
    </source>
</evidence>
<evidence type="ECO:0000313" key="3">
    <source>
        <dbReference type="Proteomes" id="UP000198882"/>
    </source>
</evidence>
<proteinExistence type="predicted"/>
<accession>A0A1G9FW26</accession>
<feature type="compositionally biased region" description="Low complexity" evidence="1">
    <location>
        <begin position="167"/>
        <end position="179"/>
    </location>
</feature>
<evidence type="ECO:0000256" key="1">
    <source>
        <dbReference type="SAM" id="MobiDB-lite"/>
    </source>
</evidence>
<feature type="compositionally biased region" description="Basic and acidic residues" evidence="1">
    <location>
        <begin position="75"/>
        <end position="87"/>
    </location>
</feature>